<keyword evidence="1" id="KW-0001">2Fe-2S</keyword>
<keyword evidence="7" id="KW-1185">Reference proteome</keyword>
<keyword evidence="4" id="KW-0411">Iron-sulfur</keyword>
<evidence type="ECO:0000313" key="7">
    <source>
        <dbReference type="Proteomes" id="UP001589862"/>
    </source>
</evidence>
<evidence type="ECO:0000256" key="1">
    <source>
        <dbReference type="ARBA" id="ARBA00022714"/>
    </source>
</evidence>
<keyword evidence="2" id="KW-0479">Metal-binding</keyword>
<dbReference type="InterPro" id="IPR036922">
    <property type="entry name" value="Rieske_2Fe-2S_sf"/>
</dbReference>
<accession>A0ABV6PBB4</accession>
<name>A0ABV6PBB4_9MICC</name>
<keyword evidence="6" id="KW-0223">Dioxygenase</keyword>
<dbReference type="InterPro" id="IPR017941">
    <property type="entry name" value="Rieske_2Fe-2S"/>
</dbReference>
<sequence>MERTGRWRQRAQKRRFKEDDMAEYITVGSVDEIDEGDAIVVDSDDAGTEDDIAVFHAEDGNFYALNDTCTHEDASLADGWIEGTEVECPVHSAKFCLKNGTALCMPATIDAKTHKVEVVDDEVRLYPNQPATDA</sequence>
<keyword evidence="6" id="KW-0560">Oxidoreductase</keyword>
<dbReference type="Gene3D" id="2.102.10.10">
    <property type="entry name" value="Rieske [2Fe-2S] iron-sulphur domain"/>
    <property type="match status" value="1"/>
</dbReference>
<gene>
    <name evidence="6" type="ORF">ACFFFR_08480</name>
</gene>
<evidence type="ECO:0000259" key="5">
    <source>
        <dbReference type="PROSITE" id="PS51296"/>
    </source>
</evidence>
<dbReference type="Proteomes" id="UP001589862">
    <property type="component" value="Unassembled WGS sequence"/>
</dbReference>
<evidence type="ECO:0000256" key="4">
    <source>
        <dbReference type="ARBA" id="ARBA00023014"/>
    </source>
</evidence>
<dbReference type="CDD" id="cd03528">
    <property type="entry name" value="Rieske_RO_ferredoxin"/>
    <property type="match status" value="1"/>
</dbReference>
<dbReference type="EC" id="1.14.12.19" evidence="6"/>
<dbReference type="RefSeq" id="WP_377459551.1">
    <property type="nucleotide sequence ID" value="NZ_JBHLUB010000030.1"/>
</dbReference>
<dbReference type="SUPFAM" id="SSF50022">
    <property type="entry name" value="ISP domain"/>
    <property type="match status" value="1"/>
</dbReference>
<reference evidence="6 7" key="1">
    <citation type="submission" date="2024-09" db="EMBL/GenBank/DDBJ databases">
        <authorList>
            <person name="Sun Q."/>
            <person name="Mori K."/>
        </authorList>
    </citation>
    <scope>NUCLEOTIDE SEQUENCE [LARGE SCALE GENOMIC DNA]</scope>
    <source>
        <strain evidence="6 7">NCAIM B.02604</strain>
    </source>
</reference>
<organism evidence="6 7">
    <name type="scientific">Micrococcoides hystricis</name>
    <dbReference type="NCBI Taxonomy" id="1572761"/>
    <lineage>
        <taxon>Bacteria</taxon>
        <taxon>Bacillati</taxon>
        <taxon>Actinomycetota</taxon>
        <taxon>Actinomycetes</taxon>
        <taxon>Micrococcales</taxon>
        <taxon>Micrococcaceae</taxon>
        <taxon>Micrococcoides</taxon>
    </lineage>
</organism>
<evidence type="ECO:0000256" key="3">
    <source>
        <dbReference type="ARBA" id="ARBA00023004"/>
    </source>
</evidence>
<dbReference type="PANTHER" id="PTHR21496">
    <property type="entry name" value="FERREDOXIN-RELATED"/>
    <property type="match status" value="1"/>
</dbReference>
<keyword evidence="3" id="KW-0408">Iron</keyword>
<protein>
    <submittedName>
        <fullName evidence="6">Bifunctional 3-phenylpropionate/cinnamic acid dioxygenase ferredoxin subunit</fullName>
        <ecNumber evidence="6">1.14.12.19</ecNumber>
    </submittedName>
</protein>
<evidence type="ECO:0000313" key="6">
    <source>
        <dbReference type="EMBL" id="MFC0582414.1"/>
    </source>
</evidence>
<dbReference type="PROSITE" id="PS51296">
    <property type="entry name" value="RIESKE"/>
    <property type="match status" value="1"/>
</dbReference>
<proteinExistence type="predicted"/>
<dbReference type="EMBL" id="JBHLUB010000030">
    <property type="protein sequence ID" value="MFC0582414.1"/>
    <property type="molecule type" value="Genomic_DNA"/>
</dbReference>
<evidence type="ECO:0000256" key="2">
    <source>
        <dbReference type="ARBA" id="ARBA00022723"/>
    </source>
</evidence>
<feature type="domain" description="Rieske" evidence="5">
    <location>
        <begin position="38"/>
        <end position="125"/>
    </location>
</feature>
<dbReference type="GO" id="GO:0008695">
    <property type="term" value="F:3-phenylpropionate dioxygenase activity"/>
    <property type="evidence" value="ECO:0007669"/>
    <property type="project" value="UniProtKB-EC"/>
</dbReference>
<dbReference type="PANTHER" id="PTHR21496:SF23">
    <property type="entry name" value="3-PHENYLPROPIONATE_CINNAMIC ACID DIOXYGENASE FERREDOXIN SUBUNIT"/>
    <property type="match status" value="1"/>
</dbReference>
<dbReference type="NCBIfam" id="NF007422">
    <property type="entry name" value="PRK09965.1"/>
    <property type="match status" value="1"/>
</dbReference>
<dbReference type="Pfam" id="PF00355">
    <property type="entry name" value="Rieske"/>
    <property type="match status" value="1"/>
</dbReference>
<comment type="caution">
    <text evidence="6">The sequence shown here is derived from an EMBL/GenBank/DDBJ whole genome shotgun (WGS) entry which is preliminary data.</text>
</comment>